<keyword evidence="1" id="KW-1133">Transmembrane helix</keyword>
<comment type="caution">
    <text evidence="3">The sequence shown here is derived from an EMBL/GenBank/DDBJ whole genome shotgun (WGS) entry which is preliminary data.</text>
</comment>
<sequence length="747" mass="79348">MPALPSERRSMTRTANARPLRPGKARLLFAGVLVLLLTLVADVVLRDGLARLSDLLFDAFQRSAPRTASADPGVVVVDIDEASLQRVGQWPWPRDQIGQLVDTAGQLGAAAIAFDMVFTEPDRTSLGPQLQRLRAQGLDIRLPPQLALDNDALFAATIVRHPVVMGVAPADEVGRELPPPLAGLSFAGTDPRQYLPAVRGGLSNLPVLTAAASGLGSFSFPPAHDNIIRSMPLVTAAAGQLYPGLGVEALRVAQGASGLVLRSTDASGERGGGPLALMSVKVGALELPASGHGHLRLHYSGMPHMSVIPAWQLLQSDAARLAAKVEGRIVLVGTSAIGLRDIVATPLASAAPGVNVHAELIDQALNQQFLQRPDWARGAEVLVAVLGTLLLLLVLNGSRPLLSSAVLLGLLVAVLGGAWWAYRRHAWLLDPLPAVLCLLAVFLTLLPTLLFIGNREKRFVRSAFGRYLSPALVERLSHDAQALKLGGESRPITVLFSDIRGFTALSENLSPDALTSLLNRYLTPMTDVLLAHEATIDKYIGDAIMAFWNAPVDIAAHPRKACLAALGMVAAVDALNRESGGAIRIGIGLNTGEACVGNLGSQQRFSYSAIGDTVNLASRVEGLTKFYGVTVLVTGAVKMQATDLAFIEVDRVRVVGRSEPVVLHALLGNADLVADPAFQQYAQAHAQMLARYRAAEFDAAALALQVLREFPVAASLAALHDRYADRLEQLRAQPPAQWDGIFTATAK</sequence>
<dbReference type="InterPro" id="IPR001054">
    <property type="entry name" value="A/G_cyclase"/>
</dbReference>
<dbReference type="Gene3D" id="3.30.70.1230">
    <property type="entry name" value="Nucleotide cyclase"/>
    <property type="match status" value="1"/>
</dbReference>
<dbReference type="InterPro" id="IPR007890">
    <property type="entry name" value="CHASE2"/>
</dbReference>
<dbReference type="InterPro" id="IPR050697">
    <property type="entry name" value="Adenylyl/Guanylyl_Cyclase_3/4"/>
</dbReference>
<dbReference type="PROSITE" id="PS50125">
    <property type="entry name" value="GUANYLATE_CYCLASE_2"/>
    <property type="match status" value="1"/>
</dbReference>
<dbReference type="PANTHER" id="PTHR43081:SF1">
    <property type="entry name" value="ADENYLATE CYCLASE, TERMINAL-DIFFERENTIATION SPECIFIC"/>
    <property type="match status" value="1"/>
</dbReference>
<protein>
    <recommendedName>
        <fullName evidence="2">Guanylate cyclase domain-containing protein</fullName>
    </recommendedName>
</protein>
<dbReference type="SUPFAM" id="SSF55073">
    <property type="entry name" value="Nucleotide cyclase"/>
    <property type="match status" value="1"/>
</dbReference>
<dbReference type="SMART" id="SM00044">
    <property type="entry name" value="CYCc"/>
    <property type="match status" value="1"/>
</dbReference>
<organism evidence="3 4">
    <name type="scientific">Stenotrophomonas pictorum JCM 9942</name>
    <dbReference type="NCBI Taxonomy" id="1236960"/>
    <lineage>
        <taxon>Bacteria</taxon>
        <taxon>Pseudomonadati</taxon>
        <taxon>Pseudomonadota</taxon>
        <taxon>Gammaproteobacteria</taxon>
        <taxon>Lysobacterales</taxon>
        <taxon>Lysobacteraceae</taxon>
        <taxon>Stenotrophomonas</taxon>
    </lineage>
</organism>
<reference evidence="3 4" key="1">
    <citation type="submission" date="2015-10" db="EMBL/GenBank/DDBJ databases">
        <title>Genome sequencing and analysis of members of genus Stenotrophomonas.</title>
        <authorList>
            <person name="Patil P.P."/>
            <person name="Midha S."/>
            <person name="Patil P.B."/>
        </authorList>
    </citation>
    <scope>NUCLEOTIDE SEQUENCE [LARGE SCALE GENOMIC DNA]</scope>
    <source>
        <strain evidence="3 4">JCM 9942</strain>
    </source>
</reference>
<dbReference type="SMART" id="SM01080">
    <property type="entry name" value="CHASE2"/>
    <property type="match status" value="1"/>
</dbReference>
<dbReference type="EMBL" id="LLXS01000014">
    <property type="protein sequence ID" value="KRG43182.1"/>
    <property type="molecule type" value="Genomic_DNA"/>
</dbReference>
<dbReference type="Proteomes" id="UP000050836">
    <property type="component" value="Unassembled WGS sequence"/>
</dbReference>
<dbReference type="Pfam" id="PF00211">
    <property type="entry name" value="Guanylate_cyc"/>
    <property type="match status" value="1"/>
</dbReference>
<accession>A0A0R0ANM1</accession>
<dbReference type="GO" id="GO:0004016">
    <property type="term" value="F:adenylate cyclase activity"/>
    <property type="evidence" value="ECO:0007669"/>
    <property type="project" value="UniProtKB-ARBA"/>
</dbReference>
<keyword evidence="4" id="KW-1185">Reference proteome</keyword>
<evidence type="ECO:0000256" key="1">
    <source>
        <dbReference type="SAM" id="Phobius"/>
    </source>
</evidence>
<dbReference type="CDD" id="cd07302">
    <property type="entry name" value="CHD"/>
    <property type="match status" value="1"/>
</dbReference>
<keyword evidence="1" id="KW-0472">Membrane</keyword>
<dbReference type="GO" id="GO:0035556">
    <property type="term" value="P:intracellular signal transduction"/>
    <property type="evidence" value="ECO:0007669"/>
    <property type="project" value="InterPro"/>
</dbReference>
<dbReference type="Pfam" id="PF05226">
    <property type="entry name" value="CHASE2"/>
    <property type="match status" value="1"/>
</dbReference>
<proteinExistence type="predicted"/>
<evidence type="ECO:0000313" key="3">
    <source>
        <dbReference type="EMBL" id="KRG43182.1"/>
    </source>
</evidence>
<keyword evidence="1" id="KW-0812">Transmembrane</keyword>
<dbReference type="GO" id="GO:0006171">
    <property type="term" value="P:cAMP biosynthetic process"/>
    <property type="evidence" value="ECO:0007669"/>
    <property type="project" value="TreeGrafter"/>
</dbReference>
<dbReference type="PANTHER" id="PTHR43081">
    <property type="entry name" value="ADENYLATE CYCLASE, TERMINAL-DIFFERENTIATION SPECIFIC-RELATED"/>
    <property type="match status" value="1"/>
</dbReference>
<feature type="transmembrane region" description="Helical" evidence="1">
    <location>
        <begin position="401"/>
        <end position="420"/>
    </location>
</feature>
<name>A0A0R0ANM1_9GAMM</name>
<evidence type="ECO:0000259" key="2">
    <source>
        <dbReference type="PROSITE" id="PS50125"/>
    </source>
</evidence>
<gene>
    <name evidence="3" type="ORF">ARC78_07395</name>
</gene>
<dbReference type="InterPro" id="IPR029787">
    <property type="entry name" value="Nucleotide_cyclase"/>
</dbReference>
<feature type="transmembrane region" description="Helical" evidence="1">
    <location>
        <begin position="432"/>
        <end position="452"/>
    </location>
</feature>
<feature type="domain" description="Guanylate cyclase" evidence="2">
    <location>
        <begin position="493"/>
        <end position="621"/>
    </location>
</feature>
<dbReference type="AlphaFoldDB" id="A0A0R0ANM1"/>
<feature type="transmembrane region" description="Helical" evidence="1">
    <location>
        <begin position="375"/>
        <end position="394"/>
    </location>
</feature>
<evidence type="ECO:0000313" key="4">
    <source>
        <dbReference type="Proteomes" id="UP000050836"/>
    </source>
</evidence>